<accession>A0ABV4R3E6</accession>
<sequence length="107" mass="12583">MQYNILMIGRVEPGNEAEIAKVFGEHDASELPREIGARRRTLYSFNGLYLHLVESDIEFRAKLYENRLHPLFQETNRRMKDLITPYDPRYPTMRDAEATPFYSWSAG</sequence>
<keyword evidence="2" id="KW-1185">Reference proteome</keyword>
<name>A0ABV4R3E6_9ACTN</name>
<dbReference type="InterPro" id="IPR011008">
    <property type="entry name" value="Dimeric_a/b-barrel"/>
</dbReference>
<evidence type="ECO:0000313" key="2">
    <source>
        <dbReference type="Proteomes" id="UP001569904"/>
    </source>
</evidence>
<dbReference type="Proteomes" id="UP001569904">
    <property type="component" value="Unassembled WGS sequence"/>
</dbReference>
<protein>
    <submittedName>
        <fullName evidence="1">TcmI family type II polyketide cyclase</fullName>
    </submittedName>
</protein>
<dbReference type="SUPFAM" id="SSF54909">
    <property type="entry name" value="Dimeric alpha+beta barrel"/>
    <property type="match status" value="1"/>
</dbReference>
<dbReference type="EMBL" id="JAXCEH010000019">
    <property type="protein sequence ID" value="MFA1557161.1"/>
    <property type="molecule type" value="Genomic_DNA"/>
</dbReference>
<proteinExistence type="predicted"/>
<dbReference type="RefSeq" id="WP_371943903.1">
    <property type="nucleotide sequence ID" value="NZ_JAXCEH010000019.1"/>
</dbReference>
<dbReference type="Gene3D" id="3.30.70.1090">
    <property type="entry name" value="Dimeric alpha+beta barrel"/>
    <property type="match status" value="1"/>
</dbReference>
<dbReference type="InterPro" id="IPR006765">
    <property type="entry name" value="Polyketide_synth_cyclase"/>
</dbReference>
<reference evidence="1 2" key="1">
    <citation type="submission" date="2023-11" db="EMBL/GenBank/DDBJ databases">
        <title>Actinomadura monticuli sp. nov., isolated from volcanic ash.</title>
        <authorList>
            <person name="Lee S.D."/>
            <person name="Yang H."/>
            <person name="Kim I.S."/>
        </authorList>
    </citation>
    <scope>NUCLEOTIDE SEQUENCE [LARGE SCALE GENOMIC DNA]</scope>
    <source>
        <strain evidence="1 2">DSM 45346</strain>
    </source>
</reference>
<organism evidence="1 2">
    <name type="scientific">Actinomadura chokoriensis</name>
    <dbReference type="NCBI Taxonomy" id="454156"/>
    <lineage>
        <taxon>Bacteria</taxon>
        <taxon>Bacillati</taxon>
        <taxon>Actinomycetota</taxon>
        <taxon>Actinomycetes</taxon>
        <taxon>Streptosporangiales</taxon>
        <taxon>Thermomonosporaceae</taxon>
        <taxon>Actinomadura</taxon>
    </lineage>
</organism>
<dbReference type="Pfam" id="PF04673">
    <property type="entry name" value="Cyclase_polyket"/>
    <property type="match status" value="1"/>
</dbReference>
<gene>
    <name evidence="1" type="ORF">SM436_26080</name>
</gene>
<evidence type="ECO:0000313" key="1">
    <source>
        <dbReference type="EMBL" id="MFA1557161.1"/>
    </source>
</evidence>
<comment type="caution">
    <text evidence="1">The sequence shown here is derived from an EMBL/GenBank/DDBJ whole genome shotgun (WGS) entry which is preliminary data.</text>
</comment>
<dbReference type="InterPro" id="IPR038474">
    <property type="entry name" value="Polyketide_synth_cyclase_sf"/>
</dbReference>